<dbReference type="Pfam" id="PF17186">
    <property type="entry name" value="Lipocalin_9"/>
    <property type="match status" value="1"/>
</dbReference>
<dbReference type="InterPro" id="IPR023374">
    <property type="entry name" value="AttH-like_dom_sf"/>
</dbReference>
<evidence type="ECO:0000313" key="2">
    <source>
        <dbReference type="EMBL" id="SPF30438.1"/>
    </source>
</evidence>
<dbReference type="PANTHER" id="PTHR38591:SF1">
    <property type="entry name" value="BLL1000 PROTEIN"/>
    <property type="match status" value="1"/>
</dbReference>
<dbReference type="OrthoDB" id="9770826at2"/>
<dbReference type="PANTHER" id="PTHR38591">
    <property type="entry name" value="HYDROLASE"/>
    <property type="match status" value="1"/>
</dbReference>
<evidence type="ECO:0000313" key="3">
    <source>
        <dbReference type="Proteomes" id="UP000244932"/>
    </source>
</evidence>
<dbReference type="InterPro" id="IPR010791">
    <property type="entry name" value="AttH_dom"/>
</dbReference>
<feature type="domain" description="AttH" evidence="1">
    <location>
        <begin position="59"/>
        <end position="225"/>
    </location>
</feature>
<evidence type="ECO:0000259" key="1">
    <source>
        <dbReference type="Pfam" id="PF07143"/>
    </source>
</evidence>
<dbReference type="Gene3D" id="2.40.370.10">
    <property type="entry name" value="AttH-like domain"/>
    <property type="match status" value="2"/>
</dbReference>
<dbReference type="EMBL" id="OMKW01000003">
    <property type="protein sequence ID" value="SPF30438.1"/>
    <property type="molecule type" value="Genomic_DNA"/>
</dbReference>
<name>A0A2R8AEC7_9RHOB</name>
<dbReference type="RefSeq" id="WP_108783124.1">
    <property type="nucleotide sequence ID" value="NZ_OMKW01000003.1"/>
</dbReference>
<keyword evidence="3" id="KW-1185">Reference proteome</keyword>
<proteinExistence type="predicted"/>
<protein>
    <recommendedName>
        <fullName evidence="1">AttH domain-containing protein</fullName>
    </recommendedName>
</protein>
<dbReference type="Proteomes" id="UP000244932">
    <property type="component" value="Unassembled WGS sequence"/>
</dbReference>
<dbReference type="AlphaFoldDB" id="A0A2R8AEC7"/>
<sequence length="357" mass="39112">MNAERFFPLLFAMLLLPVAGLGQGFAGLGTDAGEGFAVPDPQTRFSFPDDHGPHPDYRIEWWYLTANLQDEAGRDYGIQWTLFRSALAPGEAEAWSSPQVWMGHAGLTTPEAHFVGERLARGGIGQAGVVADPFAAWIDDWSFEGATPANASLGASGDGFAYALELSSDAPFVPQGEDGYSVKSAEGQASYYYSQPFYTAEGTLTVGDQQIAVTGTAWLDREWSSQPLSDNQTGWDWFSLSLEDGHRVMAFRLRQTDGTAYHSGTWITPEGTPQPLAPDALRFTPLATTRVERSGATLPTRWRIEIPQHALDITVDALQPQSWMETLFPYWEGPIAITGSHTGRGYLEMTGYDEDTQ</sequence>
<gene>
    <name evidence="2" type="ORF">POI8812_02775</name>
</gene>
<organism evidence="2 3">
    <name type="scientific">Pontivivens insulae</name>
    <dbReference type="NCBI Taxonomy" id="1639689"/>
    <lineage>
        <taxon>Bacteria</taxon>
        <taxon>Pseudomonadati</taxon>
        <taxon>Pseudomonadota</taxon>
        <taxon>Alphaproteobacteria</taxon>
        <taxon>Rhodobacterales</taxon>
        <taxon>Paracoccaceae</taxon>
        <taxon>Pontivivens</taxon>
    </lineage>
</organism>
<reference evidence="2 3" key="1">
    <citation type="submission" date="2018-03" db="EMBL/GenBank/DDBJ databases">
        <authorList>
            <person name="Keele B.F."/>
        </authorList>
    </citation>
    <scope>NUCLEOTIDE SEQUENCE [LARGE SCALE GENOMIC DNA]</scope>
    <source>
        <strain evidence="2 3">CeCT 8812</strain>
    </source>
</reference>
<accession>A0A2R8AEC7</accession>
<dbReference type="Pfam" id="PF07143">
    <property type="entry name" value="CrtC"/>
    <property type="match status" value="1"/>
</dbReference>
<dbReference type="SUPFAM" id="SSF159245">
    <property type="entry name" value="AttH-like"/>
    <property type="match status" value="1"/>
</dbReference>